<keyword evidence="3" id="KW-1278">Translocase</keyword>
<gene>
    <name evidence="6" type="ORF">SAMN05216234_10854</name>
</gene>
<dbReference type="Proteomes" id="UP000199227">
    <property type="component" value="Unassembled WGS sequence"/>
</dbReference>
<dbReference type="NCBIfam" id="NF006304">
    <property type="entry name" value="PRK08491.1"/>
    <property type="match status" value="1"/>
</dbReference>
<comment type="catalytic activity">
    <reaction evidence="4">
        <text>a quinone + NADH + 5 H(+)(in) = a quinol + NAD(+) + 4 H(+)(out)</text>
        <dbReference type="Rhea" id="RHEA:57888"/>
        <dbReference type="ChEBI" id="CHEBI:15378"/>
        <dbReference type="ChEBI" id="CHEBI:24646"/>
        <dbReference type="ChEBI" id="CHEBI:57540"/>
        <dbReference type="ChEBI" id="CHEBI:57945"/>
        <dbReference type="ChEBI" id="CHEBI:132124"/>
    </reaction>
</comment>
<feature type="domain" description="NADH:ubiquinone oxidoreductase 30kDa subunit" evidence="5">
    <location>
        <begin position="63"/>
        <end position="182"/>
    </location>
</feature>
<dbReference type="PROSITE" id="PS00542">
    <property type="entry name" value="COMPLEX1_30K"/>
    <property type="match status" value="1"/>
</dbReference>
<name>A0A1I5N4N0_9BACT</name>
<evidence type="ECO:0000256" key="1">
    <source>
        <dbReference type="ARBA" id="ARBA00007569"/>
    </source>
</evidence>
<sequence>MMRPYIPKDNVQKKAYYTDRFWVAPRVPEEPVPSEGVYAEDLAAVKAKCEVLKAYIQRDQLVIYINPENNVEVLRTLKEERGYEMLSEMSAVDFLAQRGGFEIFYQILNLSTAKRIRVKCFVDEFQAIESVNPLYRSADWAEREMWDLMGVKVNNHPYLKRLIMPDDWEGHPLRKTYPLEGDEFAQWYEVDKIFGKEARDIIGPENRDPARVDRYDTERFARLGHEVPKGAPVDEGAATPVQYQEEEGVFMIEKFNKAPKVLDKRK</sequence>
<dbReference type="GO" id="GO:0048038">
    <property type="term" value="F:quinone binding"/>
    <property type="evidence" value="ECO:0007669"/>
    <property type="project" value="UniProtKB-KW"/>
</dbReference>
<dbReference type="PANTHER" id="PTHR10884">
    <property type="entry name" value="NADH DEHYDROGENASE UBIQUINONE IRON-SULFUR PROTEIN 3"/>
    <property type="match status" value="1"/>
</dbReference>
<dbReference type="GO" id="GO:0008137">
    <property type="term" value="F:NADH dehydrogenase (ubiquinone) activity"/>
    <property type="evidence" value="ECO:0007669"/>
    <property type="project" value="InterPro"/>
</dbReference>
<dbReference type="AlphaFoldDB" id="A0A1I5N4N0"/>
<dbReference type="InterPro" id="IPR037232">
    <property type="entry name" value="NADH_quin_OxRdtase_su_C/D-like"/>
</dbReference>
<accession>A0A1I5N4N0</accession>
<organism evidence="6 7">
    <name type="scientific">Hydrogenimonas thermophila</name>
    <dbReference type="NCBI Taxonomy" id="223786"/>
    <lineage>
        <taxon>Bacteria</taxon>
        <taxon>Pseudomonadati</taxon>
        <taxon>Campylobacterota</taxon>
        <taxon>Epsilonproteobacteria</taxon>
        <taxon>Campylobacterales</taxon>
        <taxon>Hydrogenimonadaceae</taxon>
        <taxon>Hydrogenimonas</taxon>
    </lineage>
</organism>
<keyword evidence="4" id="KW-0874">Quinone</keyword>
<dbReference type="STRING" id="223786.SAMN05216234_10854"/>
<comment type="similarity">
    <text evidence="1 3">Belongs to the complex I 30 kDa subunit family.</text>
</comment>
<protein>
    <recommendedName>
        <fullName evidence="4">NADH-quinone oxidoreductase</fullName>
        <ecNumber evidence="4">7.1.1.-</ecNumber>
    </recommendedName>
</protein>
<dbReference type="SUPFAM" id="SSF143243">
    <property type="entry name" value="Nqo5-like"/>
    <property type="match status" value="1"/>
</dbReference>
<dbReference type="InterPro" id="IPR010218">
    <property type="entry name" value="NADH_DH_suC"/>
</dbReference>
<dbReference type="PANTHER" id="PTHR10884:SF14">
    <property type="entry name" value="NADH DEHYDROGENASE [UBIQUINONE] IRON-SULFUR PROTEIN 3, MITOCHONDRIAL"/>
    <property type="match status" value="1"/>
</dbReference>
<keyword evidence="7" id="KW-1185">Reference proteome</keyword>
<dbReference type="Pfam" id="PF00329">
    <property type="entry name" value="Complex1_30kDa"/>
    <property type="match status" value="1"/>
</dbReference>
<keyword evidence="3" id="KW-0520">NAD</keyword>
<dbReference type="NCBIfam" id="TIGR01961">
    <property type="entry name" value="NuoC_fam"/>
    <property type="match status" value="1"/>
</dbReference>
<evidence type="ECO:0000313" key="7">
    <source>
        <dbReference type="Proteomes" id="UP000199227"/>
    </source>
</evidence>
<dbReference type="InterPro" id="IPR020396">
    <property type="entry name" value="NADH_UbQ_OxRdtase_CS"/>
</dbReference>
<dbReference type="InterPro" id="IPR001268">
    <property type="entry name" value="NADH_UbQ_OxRdtase_30kDa_su"/>
</dbReference>
<evidence type="ECO:0000256" key="2">
    <source>
        <dbReference type="ARBA" id="ARBA00022448"/>
    </source>
</evidence>
<comment type="function">
    <text evidence="4">NDH-1 shuttles electrons from NADH, via FMN and iron-sulfur (Fe-S) centers, to quinones in the respiratory chain.</text>
</comment>
<evidence type="ECO:0000256" key="3">
    <source>
        <dbReference type="RuleBase" id="RU003456"/>
    </source>
</evidence>
<dbReference type="GO" id="GO:0016651">
    <property type="term" value="F:oxidoreductase activity, acting on NAD(P)H"/>
    <property type="evidence" value="ECO:0007669"/>
    <property type="project" value="InterPro"/>
</dbReference>
<evidence type="ECO:0000256" key="4">
    <source>
        <dbReference type="RuleBase" id="RU003582"/>
    </source>
</evidence>
<evidence type="ECO:0000313" key="6">
    <source>
        <dbReference type="EMBL" id="SFP16723.1"/>
    </source>
</evidence>
<evidence type="ECO:0000259" key="5">
    <source>
        <dbReference type="Pfam" id="PF00329"/>
    </source>
</evidence>
<dbReference type="EC" id="7.1.1.-" evidence="4"/>
<keyword evidence="2 3" id="KW-0813">Transport</keyword>
<reference evidence="6 7" key="1">
    <citation type="submission" date="2016-10" db="EMBL/GenBank/DDBJ databases">
        <authorList>
            <person name="de Groot N.N."/>
        </authorList>
    </citation>
    <scope>NUCLEOTIDE SEQUENCE [LARGE SCALE GENOMIC DNA]</scope>
    <source>
        <strain evidence="6 7">EP1-55-1</strain>
    </source>
</reference>
<dbReference type="EMBL" id="FOXB01000008">
    <property type="protein sequence ID" value="SFP16723.1"/>
    <property type="molecule type" value="Genomic_DNA"/>
</dbReference>
<proteinExistence type="inferred from homology"/>
<dbReference type="Gene3D" id="3.30.460.80">
    <property type="entry name" value="NADH:ubiquinone oxidoreductase, 30kDa subunit"/>
    <property type="match status" value="1"/>
</dbReference>